<feature type="binding site" description="axial binding residue" evidence="4">
    <location>
        <position position="309"/>
    </location>
    <ligand>
        <name>heme</name>
        <dbReference type="ChEBI" id="CHEBI:30413"/>
    </ligand>
    <ligandPart>
        <name>Fe</name>
        <dbReference type="ChEBI" id="CHEBI:18248"/>
    </ligandPart>
</feature>
<dbReference type="PRINTS" id="PR00385">
    <property type="entry name" value="P450"/>
</dbReference>
<keyword evidence="8" id="KW-1185">Reference proteome</keyword>
<proteinExistence type="inferred from homology"/>
<comment type="cofactor">
    <cofactor evidence="4">
        <name>heme</name>
        <dbReference type="ChEBI" id="CHEBI:30413"/>
    </cofactor>
</comment>
<comment type="similarity">
    <text evidence="1 5">Belongs to the cytochrome P450 family.</text>
</comment>
<dbReference type="InterPro" id="IPR017972">
    <property type="entry name" value="Cyt_P450_CS"/>
</dbReference>
<keyword evidence="4 5" id="KW-0479">Metal-binding</keyword>
<evidence type="ECO:0000256" key="1">
    <source>
        <dbReference type="ARBA" id="ARBA00010617"/>
    </source>
</evidence>
<protein>
    <recommendedName>
        <fullName evidence="9">Cytochrome P450 76C4</fullName>
    </recommendedName>
</protein>
<reference evidence="7" key="3">
    <citation type="journal article" date="2017" name="Nature">
        <title>Genome sequence of the progenitor of the wheat D genome Aegilops tauschii.</title>
        <authorList>
            <person name="Luo M.C."/>
            <person name="Gu Y.Q."/>
            <person name="Puiu D."/>
            <person name="Wang H."/>
            <person name="Twardziok S.O."/>
            <person name="Deal K.R."/>
            <person name="Huo N."/>
            <person name="Zhu T."/>
            <person name="Wang L."/>
            <person name="Wang Y."/>
            <person name="McGuire P.E."/>
            <person name="Liu S."/>
            <person name="Long H."/>
            <person name="Ramasamy R.K."/>
            <person name="Rodriguez J.C."/>
            <person name="Van S.L."/>
            <person name="Yuan L."/>
            <person name="Wang Z."/>
            <person name="Xia Z."/>
            <person name="Xiao L."/>
            <person name="Anderson O.D."/>
            <person name="Ouyang S."/>
            <person name="Liang Y."/>
            <person name="Zimin A.V."/>
            <person name="Pertea G."/>
            <person name="Qi P."/>
            <person name="Bennetzen J.L."/>
            <person name="Dai X."/>
            <person name="Dawson M.W."/>
            <person name="Muller H.G."/>
            <person name="Kugler K."/>
            <person name="Rivarola-Duarte L."/>
            <person name="Spannagl M."/>
            <person name="Mayer K.F.X."/>
            <person name="Lu F.H."/>
            <person name="Bevan M.W."/>
            <person name="Leroy P."/>
            <person name="Li P."/>
            <person name="You F.M."/>
            <person name="Sun Q."/>
            <person name="Liu Z."/>
            <person name="Lyons E."/>
            <person name="Wicker T."/>
            <person name="Salzberg S.L."/>
            <person name="Devos K.M."/>
            <person name="Dvorak J."/>
        </authorList>
    </citation>
    <scope>NUCLEOTIDE SEQUENCE [LARGE SCALE GENOMIC DNA]</scope>
    <source>
        <strain evidence="7">cv. AL8/78</strain>
    </source>
</reference>
<dbReference type="Proteomes" id="UP000015105">
    <property type="component" value="Chromosome 2D"/>
</dbReference>
<sequence length="367" mass="40766">MPVIIREAVNRTVLNVISNILFSEDVADLSAPGAQPFRGLIVPVLEEWSKSNVSDAFPFLAPIDHLFGSRRRISIHLAKLFNFFDQEIVQRRLARNGTGTGSKKNNDVLDILLERHAMSKLTRQEIITFLTVCTFIEYLFCLQILYVCGMFICFISVQDMFIAASDTSTVTVQWAMAQLLRHPEKMDKVRNELATCLAAGSSDFVRESDLDNLPYLHAVVKETLRLHPAVPLIPREVATNGVSLGGFPIPIGMGVVVNLWAIGRDPMVWPQPNKFVPERFLAAGADEAVHFQGKDDYTYRPFGAGRRVCPGMDYALRSVPLLLASLVHKTEWRLPDGMAPEDIDLNDCYGTVLNLATPLGAVPVSTV</sequence>
<reference evidence="7" key="4">
    <citation type="submission" date="2019-03" db="UniProtKB">
        <authorList>
            <consortium name="EnsemblPlants"/>
        </authorList>
    </citation>
    <scope>IDENTIFICATION</scope>
</reference>
<evidence type="ECO:0000256" key="6">
    <source>
        <dbReference type="SAM" id="Phobius"/>
    </source>
</evidence>
<dbReference type="PROSITE" id="PS00086">
    <property type="entry name" value="CYTOCHROME_P450"/>
    <property type="match status" value="1"/>
</dbReference>
<keyword evidence="2 6" id="KW-0812">Transmembrane</keyword>
<dbReference type="GO" id="GO:0004497">
    <property type="term" value="F:monooxygenase activity"/>
    <property type="evidence" value="ECO:0007669"/>
    <property type="project" value="UniProtKB-KW"/>
</dbReference>
<dbReference type="GO" id="GO:0016705">
    <property type="term" value="F:oxidoreductase activity, acting on paired donors, with incorporation or reduction of molecular oxygen"/>
    <property type="evidence" value="ECO:0007669"/>
    <property type="project" value="InterPro"/>
</dbReference>
<reference evidence="7" key="5">
    <citation type="journal article" date="2021" name="G3 (Bethesda)">
        <title>Aegilops tauschii genome assembly Aet v5.0 features greater sequence contiguity and improved annotation.</title>
        <authorList>
            <person name="Wang L."/>
            <person name="Zhu T."/>
            <person name="Rodriguez J.C."/>
            <person name="Deal K.R."/>
            <person name="Dubcovsky J."/>
            <person name="McGuire P.E."/>
            <person name="Lux T."/>
            <person name="Spannagl M."/>
            <person name="Mayer K.F.X."/>
            <person name="Baldrich P."/>
            <person name="Meyers B.C."/>
            <person name="Huo N."/>
            <person name="Gu Y.Q."/>
            <person name="Zhou H."/>
            <person name="Devos K.M."/>
            <person name="Bennetzen J.L."/>
            <person name="Unver T."/>
            <person name="Budak H."/>
            <person name="Gulick P.J."/>
            <person name="Galiba G."/>
            <person name="Kalapos B."/>
            <person name="Nelson D.R."/>
            <person name="Li P."/>
            <person name="You F.M."/>
            <person name="Luo M.C."/>
            <person name="Dvorak J."/>
        </authorList>
    </citation>
    <scope>NUCLEOTIDE SEQUENCE [LARGE SCALE GENOMIC DNA]</scope>
    <source>
        <strain evidence="7">cv. AL8/78</strain>
    </source>
</reference>
<keyword evidence="5" id="KW-0503">Monooxygenase</keyword>
<evidence type="ECO:0000313" key="8">
    <source>
        <dbReference type="Proteomes" id="UP000015105"/>
    </source>
</evidence>
<dbReference type="AlphaFoldDB" id="A0A453A7B7"/>
<keyword evidence="4 5" id="KW-0408">Iron</keyword>
<dbReference type="Pfam" id="PF00067">
    <property type="entry name" value="p450"/>
    <property type="match status" value="1"/>
</dbReference>
<reference evidence="8" key="2">
    <citation type="journal article" date="2017" name="Nat. Plants">
        <title>The Aegilops tauschii genome reveals multiple impacts of transposons.</title>
        <authorList>
            <person name="Zhao G."/>
            <person name="Zou C."/>
            <person name="Li K."/>
            <person name="Wang K."/>
            <person name="Li T."/>
            <person name="Gao L."/>
            <person name="Zhang X."/>
            <person name="Wang H."/>
            <person name="Yang Z."/>
            <person name="Liu X."/>
            <person name="Jiang W."/>
            <person name="Mao L."/>
            <person name="Kong X."/>
            <person name="Jiao Y."/>
            <person name="Jia J."/>
        </authorList>
    </citation>
    <scope>NUCLEOTIDE SEQUENCE [LARGE SCALE GENOMIC DNA]</scope>
    <source>
        <strain evidence="8">cv. AL8/78</strain>
    </source>
</reference>
<dbReference type="EnsemblPlants" id="AET2Gv20011500.3">
    <property type="protein sequence ID" value="AET2Gv20011500.3"/>
    <property type="gene ID" value="AET2Gv20011500"/>
</dbReference>
<organism evidence="7 8">
    <name type="scientific">Aegilops tauschii subsp. strangulata</name>
    <name type="common">Goatgrass</name>
    <dbReference type="NCBI Taxonomy" id="200361"/>
    <lineage>
        <taxon>Eukaryota</taxon>
        <taxon>Viridiplantae</taxon>
        <taxon>Streptophyta</taxon>
        <taxon>Embryophyta</taxon>
        <taxon>Tracheophyta</taxon>
        <taxon>Spermatophyta</taxon>
        <taxon>Magnoliopsida</taxon>
        <taxon>Liliopsida</taxon>
        <taxon>Poales</taxon>
        <taxon>Poaceae</taxon>
        <taxon>BOP clade</taxon>
        <taxon>Pooideae</taxon>
        <taxon>Triticodae</taxon>
        <taxon>Triticeae</taxon>
        <taxon>Triticinae</taxon>
        <taxon>Aegilops</taxon>
    </lineage>
</organism>
<name>A0A453A7B7_AEGTS</name>
<dbReference type="InterPro" id="IPR036396">
    <property type="entry name" value="Cyt_P450_sf"/>
</dbReference>
<reference evidence="8" key="1">
    <citation type="journal article" date="2014" name="Science">
        <title>Ancient hybridizations among the ancestral genomes of bread wheat.</title>
        <authorList>
            <consortium name="International Wheat Genome Sequencing Consortium,"/>
            <person name="Marcussen T."/>
            <person name="Sandve S.R."/>
            <person name="Heier L."/>
            <person name="Spannagl M."/>
            <person name="Pfeifer M."/>
            <person name="Jakobsen K.S."/>
            <person name="Wulff B.B."/>
            <person name="Steuernagel B."/>
            <person name="Mayer K.F."/>
            <person name="Olsen O.A."/>
        </authorList>
    </citation>
    <scope>NUCLEOTIDE SEQUENCE [LARGE SCALE GENOMIC DNA]</scope>
    <source>
        <strain evidence="8">cv. AL8/78</strain>
    </source>
</reference>
<evidence type="ECO:0000256" key="3">
    <source>
        <dbReference type="ARBA" id="ARBA00022989"/>
    </source>
</evidence>
<accession>A0A453A7B7</accession>
<keyword evidence="4 5" id="KW-0349">Heme</keyword>
<evidence type="ECO:0000256" key="5">
    <source>
        <dbReference type="RuleBase" id="RU000461"/>
    </source>
</evidence>
<dbReference type="Gene3D" id="1.10.630.10">
    <property type="entry name" value="Cytochrome P450"/>
    <property type="match status" value="1"/>
</dbReference>
<dbReference type="Gramene" id="AET2Gv20011500.3">
    <property type="protein sequence ID" value="AET2Gv20011500.3"/>
    <property type="gene ID" value="AET2Gv20011500"/>
</dbReference>
<evidence type="ECO:0000256" key="4">
    <source>
        <dbReference type="PIRSR" id="PIRSR602401-1"/>
    </source>
</evidence>
<keyword evidence="5" id="KW-0560">Oxidoreductase</keyword>
<keyword evidence="6" id="KW-0472">Membrane</keyword>
<dbReference type="PANTHER" id="PTHR47950:SF48">
    <property type="entry name" value="CYTOCHROME P450 FAMILY PROTEIN, EXPRESSED"/>
    <property type="match status" value="1"/>
</dbReference>
<dbReference type="GO" id="GO:0005506">
    <property type="term" value="F:iron ion binding"/>
    <property type="evidence" value="ECO:0007669"/>
    <property type="project" value="InterPro"/>
</dbReference>
<keyword evidence="3 6" id="KW-1133">Transmembrane helix</keyword>
<feature type="transmembrane region" description="Helical" evidence="6">
    <location>
        <begin position="126"/>
        <end position="152"/>
    </location>
</feature>
<dbReference type="PANTHER" id="PTHR47950">
    <property type="entry name" value="CYTOCHROME P450, FAMILY 76, SUBFAMILY C, POLYPEPTIDE 5-RELATED"/>
    <property type="match status" value="1"/>
</dbReference>
<evidence type="ECO:0000313" key="7">
    <source>
        <dbReference type="EnsemblPlants" id="AET2Gv20011500.3"/>
    </source>
</evidence>
<evidence type="ECO:0000256" key="2">
    <source>
        <dbReference type="ARBA" id="ARBA00022692"/>
    </source>
</evidence>
<dbReference type="SUPFAM" id="SSF48264">
    <property type="entry name" value="Cytochrome P450"/>
    <property type="match status" value="1"/>
</dbReference>
<evidence type="ECO:0008006" key="9">
    <source>
        <dbReference type="Google" id="ProtNLM"/>
    </source>
</evidence>
<dbReference type="STRING" id="200361.A0A453A7B7"/>
<dbReference type="InterPro" id="IPR001128">
    <property type="entry name" value="Cyt_P450"/>
</dbReference>
<dbReference type="GO" id="GO:0020037">
    <property type="term" value="F:heme binding"/>
    <property type="evidence" value="ECO:0007669"/>
    <property type="project" value="InterPro"/>
</dbReference>
<dbReference type="PRINTS" id="PR00463">
    <property type="entry name" value="EP450I"/>
</dbReference>
<dbReference type="InterPro" id="IPR002401">
    <property type="entry name" value="Cyt_P450_E_grp-I"/>
</dbReference>